<feature type="domain" description="Translation elongation factor EFG/EF2" evidence="5">
    <location>
        <begin position="23"/>
        <end position="141"/>
    </location>
</feature>
<feature type="domain" description="Elongation factor EFG" evidence="4">
    <location>
        <begin position="143"/>
        <end position="230"/>
    </location>
</feature>
<sequence length="233" mass="25208">RLGVAAEKMLRKFGVGVRLETPRVPYKETITTSTNAEYKHKKQTGGHGQYGHVLLELEPLPRGSASEFASKVVGGSIPRNYIPAVEKGVNEALQGGVLAGYPVVDIKTTVYDGSFHPVDSSEICFKIAGAGAFKKGLSQGQPILIEPIMNIKVTVPESLTGDIIGDLNAKRARVQGMNPQGDVNVIEAQVPLAEILRYAIDLKSMTQGRGSYTVEFNHYEETPPHIAQKIIAE</sequence>
<keyword evidence="2" id="KW-0648">Protein biosynthesis</keyword>
<comment type="caution">
    <text evidence="6">The sequence shown here is derived from an EMBL/GenBank/DDBJ whole genome shotgun (WGS) entry which is preliminary data.</text>
</comment>
<dbReference type="AlphaFoldDB" id="X1TF96"/>
<dbReference type="InterPro" id="IPR014721">
    <property type="entry name" value="Ribsml_uS5_D2-typ_fold_subgr"/>
</dbReference>
<evidence type="ECO:0000259" key="4">
    <source>
        <dbReference type="SMART" id="SM00838"/>
    </source>
</evidence>
<evidence type="ECO:0000256" key="2">
    <source>
        <dbReference type="ARBA" id="ARBA00022917"/>
    </source>
</evidence>
<dbReference type="InterPro" id="IPR000640">
    <property type="entry name" value="EFG_V-like"/>
</dbReference>
<dbReference type="GO" id="GO:0003746">
    <property type="term" value="F:translation elongation factor activity"/>
    <property type="evidence" value="ECO:0007669"/>
    <property type="project" value="InterPro"/>
</dbReference>
<evidence type="ECO:0000256" key="1">
    <source>
        <dbReference type="ARBA" id="ARBA00022741"/>
    </source>
</evidence>
<reference evidence="6" key="1">
    <citation type="journal article" date="2014" name="Front. Microbiol.">
        <title>High frequency of phylogenetically diverse reductive dehalogenase-homologous genes in deep subseafloor sedimentary metagenomes.</title>
        <authorList>
            <person name="Kawai M."/>
            <person name="Futagami T."/>
            <person name="Toyoda A."/>
            <person name="Takaki Y."/>
            <person name="Nishi S."/>
            <person name="Hori S."/>
            <person name="Arai W."/>
            <person name="Tsubouchi T."/>
            <person name="Morono Y."/>
            <person name="Uchiyama I."/>
            <person name="Ito T."/>
            <person name="Fujiyama A."/>
            <person name="Inagaki F."/>
            <person name="Takami H."/>
        </authorList>
    </citation>
    <scope>NUCLEOTIDE SEQUENCE</scope>
    <source>
        <strain evidence="6">Expedition CK06-06</strain>
    </source>
</reference>
<accession>X1TF96</accession>
<protein>
    <recommendedName>
        <fullName evidence="7">Elongation factor G</fullName>
    </recommendedName>
</protein>
<dbReference type="Pfam" id="PF00679">
    <property type="entry name" value="EFG_C"/>
    <property type="match status" value="1"/>
</dbReference>
<keyword evidence="3" id="KW-0342">GTP-binding</keyword>
<feature type="non-terminal residue" evidence="6">
    <location>
        <position position="233"/>
    </location>
</feature>
<keyword evidence="1" id="KW-0547">Nucleotide-binding</keyword>
<dbReference type="CDD" id="cd03713">
    <property type="entry name" value="EFG_mtEFG_C"/>
    <property type="match status" value="1"/>
</dbReference>
<dbReference type="InterPro" id="IPR035647">
    <property type="entry name" value="EFG_III/V"/>
</dbReference>
<evidence type="ECO:0000259" key="5">
    <source>
        <dbReference type="SMART" id="SM00889"/>
    </source>
</evidence>
<dbReference type="CDD" id="cd01434">
    <property type="entry name" value="EFG_mtEFG1_IV"/>
    <property type="match status" value="1"/>
</dbReference>
<dbReference type="GO" id="GO:0032790">
    <property type="term" value="P:ribosome disassembly"/>
    <property type="evidence" value="ECO:0007669"/>
    <property type="project" value="TreeGrafter"/>
</dbReference>
<dbReference type="FunFam" id="3.30.230.10:FF:000003">
    <property type="entry name" value="Elongation factor G"/>
    <property type="match status" value="1"/>
</dbReference>
<dbReference type="Gene3D" id="3.30.230.10">
    <property type="match status" value="1"/>
</dbReference>
<dbReference type="PANTHER" id="PTHR43261">
    <property type="entry name" value="TRANSLATION ELONGATION FACTOR G-RELATED"/>
    <property type="match status" value="1"/>
</dbReference>
<name>X1TF96_9ZZZZ</name>
<dbReference type="GO" id="GO:0005525">
    <property type="term" value="F:GTP binding"/>
    <property type="evidence" value="ECO:0007669"/>
    <property type="project" value="UniProtKB-KW"/>
</dbReference>
<dbReference type="InterPro" id="IPR020568">
    <property type="entry name" value="Ribosomal_Su5_D2-typ_SF"/>
</dbReference>
<dbReference type="InterPro" id="IPR005517">
    <property type="entry name" value="Transl_elong_EFG/EF2_IV"/>
</dbReference>
<dbReference type="InterPro" id="IPR035649">
    <property type="entry name" value="EFG_V"/>
</dbReference>
<evidence type="ECO:0000313" key="6">
    <source>
        <dbReference type="EMBL" id="GAJ03968.1"/>
    </source>
</evidence>
<organism evidence="6">
    <name type="scientific">marine sediment metagenome</name>
    <dbReference type="NCBI Taxonomy" id="412755"/>
    <lineage>
        <taxon>unclassified sequences</taxon>
        <taxon>metagenomes</taxon>
        <taxon>ecological metagenomes</taxon>
    </lineage>
</organism>
<dbReference type="SMART" id="SM00889">
    <property type="entry name" value="EFG_IV"/>
    <property type="match status" value="1"/>
</dbReference>
<gene>
    <name evidence="6" type="ORF">S12H4_53652</name>
</gene>
<evidence type="ECO:0008006" key="7">
    <source>
        <dbReference type="Google" id="ProtNLM"/>
    </source>
</evidence>
<dbReference type="Pfam" id="PF03764">
    <property type="entry name" value="EFG_IV"/>
    <property type="match status" value="1"/>
</dbReference>
<evidence type="ECO:0000256" key="3">
    <source>
        <dbReference type="ARBA" id="ARBA00023134"/>
    </source>
</evidence>
<dbReference type="PANTHER" id="PTHR43261:SF1">
    <property type="entry name" value="RIBOSOME-RELEASING FACTOR 2, MITOCHONDRIAL"/>
    <property type="match status" value="1"/>
</dbReference>
<dbReference type="Gene3D" id="3.30.70.240">
    <property type="match status" value="1"/>
</dbReference>
<dbReference type="SUPFAM" id="SSF54211">
    <property type="entry name" value="Ribosomal protein S5 domain 2-like"/>
    <property type="match status" value="1"/>
</dbReference>
<feature type="non-terminal residue" evidence="6">
    <location>
        <position position="1"/>
    </location>
</feature>
<dbReference type="SUPFAM" id="SSF54980">
    <property type="entry name" value="EF-G C-terminal domain-like"/>
    <property type="match status" value="1"/>
</dbReference>
<proteinExistence type="predicted"/>
<dbReference type="InterPro" id="IPR047872">
    <property type="entry name" value="EFG_IV"/>
</dbReference>
<dbReference type="FunFam" id="3.30.70.240:FF:000001">
    <property type="entry name" value="Elongation factor G"/>
    <property type="match status" value="1"/>
</dbReference>
<dbReference type="SMART" id="SM00838">
    <property type="entry name" value="EFG_C"/>
    <property type="match status" value="1"/>
</dbReference>
<dbReference type="EMBL" id="BARW01034189">
    <property type="protein sequence ID" value="GAJ03968.1"/>
    <property type="molecule type" value="Genomic_DNA"/>
</dbReference>